<accession>A0A498SWX5</accession>
<gene>
    <name evidence="2" type="ORF">NAV_LOCUS9522</name>
</gene>
<feature type="transmembrane region" description="Helical" evidence="1">
    <location>
        <begin position="35"/>
        <end position="61"/>
    </location>
</feature>
<name>A0A498SWX5_ACAVI</name>
<evidence type="ECO:0000313" key="3">
    <source>
        <dbReference type="Proteomes" id="UP000276991"/>
    </source>
</evidence>
<keyword evidence="1" id="KW-1133">Transmembrane helix</keyword>
<dbReference type="Proteomes" id="UP000276991">
    <property type="component" value="Unassembled WGS sequence"/>
</dbReference>
<keyword evidence="1" id="KW-0472">Membrane</keyword>
<feature type="transmembrane region" description="Helical" evidence="1">
    <location>
        <begin position="6"/>
        <end position="23"/>
    </location>
</feature>
<evidence type="ECO:0000256" key="1">
    <source>
        <dbReference type="SAM" id="Phobius"/>
    </source>
</evidence>
<keyword evidence="3" id="KW-1185">Reference proteome</keyword>
<dbReference type="EMBL" id="UPTC01003992">
    <property type="protein sequence ID" value="VBB34731.1"/>
    <property type="molecule type" value="Genomic_DNA"/>
</dbReference>
<dbReference type="OrthoDB" id="5814332at2759"/>
<evidence type="ECO:0000313" key="2">
    <source>
        <dbReference type="EMBL" id="VBB34731.1"/>
    </source>
</evidence>
<feature type="transmembrane region" description="Helical" evidence="1">
    <location>
        <begin position="81"/>
        <end position="102"/>
    </location>
</feature>
<sequence length="124" mass="14220">MITGLIQGVLALLTNTWHTWLIWRMRLPTTITPNNVALPVLNIAALSSLFWIIISIIYEWSDLWYEKSLLQRVPTLPFAEIRILLLISIAILINWLLLYTLYRAFTENKNGIAGILLKSDDKAA</sequence>
<dbReference type="AlphaFoldDB" id="A0A498SWX5"/>
<keyword evidence="1" id="KW-0812">Transmembrane</keyword>
<proteinExistence type="predicted"/>
<organism evidence="2 3">
    <name type="scientific">Acanthocheilonema viteae</name>
    <name type="common">Filarial nematode worm</name>
    <name type="synonym">Dipetalonema viteae</name>
    <dbReference type="NCBI Taxonomy" id="6277"/>
    <lineage>
        <taxon>Eukaryota</taxon>
        <taxon>Metazoa</taxon>
        <taxon>Ecdysozoa</taxon>
        <taxon>Nematoda</taxon>
        <taxon>Chromadorea</taxon>
        <taxon>Rhabditida</taxon>
        <taxon>Spirurina</taxon>
        <taxon>Spiruromorpha</taxon>
        <taxon>Filarioidea</taxon>
        <taxon>Onchocercidae</taxon>
        <taxon>Acanthocheilonema</taxon>
    </lineage>
</organism>
<protein>
    <submittedName>
        <fullName evidence="2">Uncharacterized protein</fullName>
    </submittedName>
</protein>
<reference evidence="2 3" key="1">
    <citation type="submission" date="2018-08" db="EMBL/GenBank/DDBJ databases">
        <authorList>
            <person name="Laetsch R D."/>
            <person name="Stevens L."/>
            <person name="Kumar S."/>
            <person name="Blaxter L. M."/>
        </authorList>
    </citation>
    <scope>NUCLEOTIDE SEQUENCE [LARGE SCALE GENOMIC DNA]</scope>
</reference>